<organism evidence="1">
    <name type="scientific">Anopheles atroparvus</name>
    <name type="common">European mosquito</name>
    <dbReference type="NCBI Taxonomy" id="41427"/>
    <lineage>
        <taxon>Eukaryota</taxon>
        <taxon>Metazoa</taxon>
        <taxon>Ecdysozoa</taxon>
        <taxon>Arthropoda</taxon>
        <taxon>Hexapoda</taxon>
        <taxon>Insecta</taxon>
        <taxon>Pterygota</taxon>
        <taxon>Neoptera</taxon>
        <taxon>Endopterygota</taxon>
        <taxon>Diptera</taxon>
        <taxon>Nematocera</taxon>
        <taxon>Culicoidea</taxon>
        <taxon>Culicidae</taxon>
        <taxon>Anophelinae</taxon>
        <taxon>Anopheles</taxon>
    </lineage>
</organism>
<accession>A0A182JAN1</accession>
<dbReference type="VEuPathDB" id="VectorBase:AATE014529"/>
<dbReference type="AlphaFoldDB" id="A0A182JAN1"/>
<protein>
    <submittedName>
        <fullName evidence="1">Uncharacterized protein</fullName>
    </submittedName>
</protein>
<reference evidence="1" key="1">
    <citation type="submission" date="2022-08" db="UniProtKB">
        <authorList>
            <consortium name="EnsemblMetazoa"/>
        </authorList>
    </citation>
    <scope>IDENTIFICATION</scope>
    <source>
        <strain evidence="1">EBRO</strain>
    </source>
</reference>
<proteinExistence type="predicted"/>
<sequence>MLGSQRIDDGFAPAASGGWWSRRHVPSTEWQLALQFLQANHGKARSSDSGVPFDEAARRLTVLRHPIATVGRLLAHPRPFRLGGHVAPPPSGASSTGPTPSGSFFFFFFTVGNPVRLGFLRFFFSSRWCAPVLVRSFSSTFSEALAATVSSRLAPFRWPPIAPPPVARSSSSDSSLVETFPPELAIFCPSLPSRGESSISTFAINDGMEAAGGMASSRSTVGSKTPGGGPEAMAMVEAAKGEAAAEGKPPTIAPPTPTAPCMAWSFLPPSVGEWTASPLVPGVPLPPAPLTIVSLNRSISMLIFESGALEVAAPAPATCSVVPGATDIERSRFLRRFMRAAACLDPADRLLHRLILLTDITSSRSLVQLFRRLRFEQTDFVGDGFGIVPSAMRANRSPPTESANEELDLWNRRLHSSEFLITFAFERGSFLTGGTFPLAPSNPVEASPERPATSRSRYAAKEFFAATVELEKANTASGWVGCEHIDANTRSKLFTGRRDTARPPPGASRTSNSPDGGLLIVAIVACSGGGFFTEPGGRPRWPGFLTNADDFCLSATEAVAAMEGFGGSTAGFTAPLNRGSWNFLLMSIFCQCGSRWSSIDGPFPEAVALAMAACCIESFFGGLPTPRFFAARGG</sequence>
<evidence type="ECO:0000313" key="1">
    <source>
        <dbReference type="EnsemblMetazoa" id="AATE014529-PA.1"/>
    </source>
</evidence>
<dbReference type="EnsemblMetazoa" id="AATE014529-RA">
    <property type="protein sequence ID" value="AATE014529-PA.1"/>
    <property type="gene ID" value="AATE014529"/>
</dbReference>
<name>A0A182JAN1_ANOAO</name>